<feature type="coiled-coil region" evidence="1">
    <location>
        <begin position="176"/>
        <end position="245"/>
    </location>
</feature>
<dbReference type="AlphaFoldDB" id="A0A8H7EPF6"/>
<evidence type="ECO:0000313" key="4">
    <source>
        <dbReference type="Proteomes" id="UP000605846"/>
    </source>
</evidence>
<accession>A0A8H7EPF6</accession>
<feature type="region of interest" description="Disordered" evidence="2">
    <location>
        <begin position="1"/>
        <end position="44"/>
    </location>
</feature>
<keyword evidence="4" id="KW-1185">Reference proteome</keyword>
<proteinExistence type="predicted"/>
<name>A0A8H7EPF6_9FUNG</name>
<sequence>MTKASVARANATAANMRSSQATSQTPKKRSSTSTTSLNKRPAWDMRGKISDMEQLMKMNREKLGELEKFRLELETTVENKESQAKEALRREAEIKIELQTLQLRHTQEIENLNAQQRIHRQELEDNSLIFKRRVTNLEIEVGEAQRQFDHIQYRLNSEKRENETLQATISQTSTSFAEIEAEMRNIRLKLERSQDMLLEKERLIQSLTVELKDDMAKAEELDGKLEKEIASRQGLVEIIRELENNAGKKA</sequence>
<gene>
    <name evidence="3" type="ORF">EC973_001246</name>
</gene>
<evidence type="ECO:0000256" key="1">
    <source>
        <dbReference type="SAM" id="Coils"/>
    </source>
</evidence>
<dbReference type="EMBL" id="JABAYA010000127">
    <property type="protein sequence ID" value="KAF7724174.1"/>
    <property type="molecule type" value="Genomic_DNA"/>
</dbReference>
<reference evidence="3" key="1">
    <citation type="submission" date="2020-01" db="EMBL/GenBank/DDBJ databases">
        <title>Genome Sequencing of Three Apophysomyces-Like Fungal Strains Confirms a Novel Fungal Genus in the Mucoromycota with divergent Burkholderia-like Endosymbiotic Bacteria.</title>
        <authorList>
            <person name="Stajich J.E."/>
            <person name="Macias A.M."/>
            <person name="Carter-House D."/>
            <person name="Lovett B."/>
            <person name="Kasson L.R."/>
            <person name="Berry K."/>
            <person name="Grigoriev I."/>
            <person name="Chang Y."/>
            <person name="Spatafora J."/>
            <person name="Kasson M.T."/>
        </authorList>
    </citation>
    <scope>NUCLEOTIDE SEQUENCE</scope>
    <source>
        <strain evidence="3">NRRL A-21654</strain>
    </source>
</reference>
<evidence type="ECO:0000313" key="3">
    <source>
        <dbReference type="EMBL" id="KAF7724174.1"/>
    </source>
</evidence>
<feature type="coiled-coil region" evidence="1">
    <location>
        <begin position="52"/>
        <end position="140"/>
    </location>
</feature>
<evidence type="ECO:0000256" key="2">
    <source>
        <dbReference type="SAM" id="MobiDB-lite"/>
    </source>
</evidence>
<feature type="compositionally biased region" description="Low complexity" evidence="2">
    <location>
        <begin position="1"/>
        <end position="36"/>
    </location>
</feature>
<organism evidence="3 4">
    <name type="scientific">Apophysomyces ossiformis</name>
    <dbReference type="NCBI Taxonomy" id="679940"/>
    <lineage>
        <taxon>Eukaryota</taxon>
        <taxon>Fungi</taxon>
        <taxon>Fungi incertae sedis</taxon>
        <taxon>Mucoromycota</taxon>
        <taxon>Mucoromycotina</taxon>
        <taxon>Mucoromycetes</taxon>
        <taxon>Mucorales</taxon>
        <taxon>Mucorineae</taxon>
        <taxon>Mucoraceae</taxon>
        <taxon>Apophysomyces</taxon>
    </lineage>
</organism>
<comment type="caution">
    <text evidence="3">The sequence shown here is derived from an EMBL/GenBank/DDBJ whole genome shotgun (WGS) entry which is preliminary data.</text>
</comment>
<dbReference type="OrthoDB" id="2287144at2759"/>
<keyword evidence="1" id="KW-0175">Coiled coil</keyword>
<protein>
    <submittedName>
        <fullName evidence="3">Uncharacterized protein</fullName>
    </submittedName>
</protein>
<dbReference type="Proteomes" id="UP000605846">
    <property type="component" value="Unassembled WGS sequence"/>
</dbReference>